<reference evidence="2" key="1">
    <citation type="submission" date="2020-04" db="EMBL/GenBank/DDBJ databases">
        <authorList>
            <person name="Chiriac C."/>
            <person name="Salcher M."/>
            <person name="Ghai R."/>
            <person name="Kavagutti S V."/>
        </authorList>
    </citation>
    <scope>NUCLEOTIDE SEQUENCE</scope>
</reference>
<evidence type="ECO:0000313" key="1">
    <source>
        <dbReference type="EMBL" id="CAB4146503.1"/>
    </source>
</evidence>
<dbReference type="EMBL" id="LR796707">
    <property type="protein sequence ID" value="CAB4160934.1"/>
    <property type="molecule type" value="Genomic_DNA"/>
</dbReference>
<proteinExistence type="predicted"/>
<gene>
    <name evidence="1" type="ORF">UFOVP503_27</name>
    <name evidence="2" type="ORF">UFOVP763_21</name>
</gene>
<dbReference type="EMBL" id="LR796471">
    <property type="protein sequence ID" value="CAB4146503.1"/>
    <property type="molecule type" value="Genomic_DNA"/>
</dbReference>
<organism evidence="2">
    <name type="scientific">uncultured Caudovirales phage</name>
    <dbReference type="NCBI Taxonomy" id="2100421"/>
    <lineage>
        <taxon>Viruses</taxon>
        <taxon>Duplodnaviria</taxon>
        <taxon>Heunggongvirae</taxon>
        <taxon>Uroviricota</taxon>
        <taxon>Caudoviricetes</taxon>
        <taxon>Peduoviridae</taxon>
        <taxon>Maltschvirus</taxon>
        <taxon>Maltschvirus maltsch</taxon>
    </lineage>
</organism>
<evidence type="ECO:0000313" key="2">
    <source>
        <dbReference type="EMBL" id="CAB4160934.1"/>
    </source>
</evidence>
<name>A0A6J5P0A7_9CAUD</name>
<protein>
    <submittedName>
        <fullName evidence="2">Uncharacterized protein</fullName>
    </submittedName>
</protein>
<accession>A0A6J5P0A7</accession>
<sequence length="77" mass="9073">MNERELLTLCLRWIEDSKEDAFDRAMLIEAIKAKLKPDRAWVTLTNDEYRQLLAQHNDAGLLAFYHLVESKLREKNA</sequence>